<comment type="cofactor">
    <cofactor evidence="1">
        <name>FMN</name>
        <dbReference type="ChEBI" id="CHEBI:58210"/>
    </cofactor>
</comment>
<dbReference type="InterPro" id="IPR013785">
    <property type="entry name" value="Aldolase_TIM"/>
</dbReference>
<dbReference type="Pfam" id="PF00724">
    <property type="entry name" value="Oxidored_FMN"/>
    <property type="match status" value="1"/>
</dbReference>
<dbReference type="Proteomes" id="UP000005019">
    <property type="component" value="Unassembled WGS sequence"/>
</dbReference>
<gene>
    <name evidence="7" type="ORF">METUNv1_00307</name>
</gene>
<reference evidence="7 8" key="1">
    <citation type="journal article" date="2011" name="J. Bacteriol.">
        <title>Genome sequence of Methyloversatilis universalis FAM5T, a methylotrophic representative of the order Rhodocyclales.</title>
        <authorList>
            <person name="Kittichotirat W."/>
            <person name="Good N.M."/>
            <person name="Hall R."/>
            <person name="Bringel F."/>
            <person name="Lajus A."/>
            <person name="Medigue C."/>
            <person name="Smalley N.E."/>
            <person name="Beck D."/>
            <person name="Bumgarner R."/>
            <person name="Vuilleumier S."/>
            <person name="Kalyuzhnaya M.G."/>
        </authorList>
    </citation>
    <scope>NUCLEOTIDE SEQUENCE [LARGE SCALE GENOMIC DNA]</scope>
    <source>
        <strain evidence="8">ATCC BAA-1314 / JCM 13912 / FAM5</strain>
    </source>
</reference>
<dbReference type="AlphaFoldDB" id="F5R7Y3"/>
<dbReference type="PANTHER" id="PTHR43303">
    <property type="entry name" value="NADPH DEHYDROGENASE C23G7.10C-RELATED"/>
    <property type="match status" value="1"/>
</dbReference>
<keyword evidence="2" id="KW-0285">Flavoprotein</keyword>
<evidence type="ECO:0000259" key="6">
    <source>
        <dbReference type="Pfam" id="PF00724"/>
    </source>
</evidence>
<evidence type="ECO:0000313" key="8">
    <source>
        <dbReference type="Proteomes" id="UP000005019"/>
    </source>
</evidence>
<keyword evidence="5" id="KW-0560">Oxidoreductase</keyword>
<keyword evidence="4" id="KW-0521">NADP</keyword>
<sequence length="364" mass="38919">MSSLLFQPYAIGRLQLPNRIVIAPMCQYSALDGNATDWHLMHVGQMALSGAGLFVIEATAVEPEGRISAADLGLWNDDNEAALRRVLAATHAHSDMPIAIQLAHAGRKASVARPWEGGAQIAPSAGGWQTVAPSPVPHAAHEHPPQALDADGLRRVRSAFVEAARRAARLGIDAIEVHGAHGYLLHQFLSPLANARTDGYGGSLENRLRFPLEVFDAVREAFPHERPVGMRISASDWVDGGWDVEQSVVLAQALKARGADFIHVSSGGVSTAQQIPAVPGYQVGFAERIRAAVGLPTIAVGLITEAEQAESILAAGQADLIGVARAMLYDPRWPWHAAARLGAQMKVAPQYLRCAPREVSRLFG</sequence>
<keyword evidence="8" id="KW-1185">Reference proteome</keyword>
<evidence type="ECO:0000256" key="2">
    <source>
        <dbReference type="ARBA" id="ARBA00022630"/>
    </source>
</evidence>
<evidence type="ECO:0000256" key="1">
    <source>
        <dbReference type="ARBA" id="ARBA00001917"/>
    </source>
</evidence>
<accession>F5R7Y3</accession>
<dbReference type="SUPFAM" id="SSF51395">
    <property type="entry name" value="FMN-linked oxidoreductases"/>
    <property type="match status" value="1"/>
</dbReference>
<dbReference type="PANTHER" id="PTHR43303:SF4">
    <property type="entry name" value="NADPH DEHYDROGENASE C23G7.10C-RELATED"/>
    <property type="match status" value="1"/>
</dbReference>
<evidence type="ECO:0000256" key="5">
    <source>
        <dbReference type="ARBA" id="ARBA00023002"/>
    </source>
</evidence>
<keyword evidence="3" id="KW-0288">FMN</keyword>
<dbReference type="RefSeq" id="WP_008058143.1">
    <property type="nucleotide sequence ID" value="NZ_AFHG01000029.1"/>
</dbReference>
<protein>
    <submittedName>
        <fullName evidence="7">NADPH dehydrogenase</fullName>
    </submittedName>
</protein>
<dbReference type="OrthoDB" id="8985337at2"/>
<evidence type="ECO:0000256" key="3">
    <source>
        <dbReference type="ARBA" id="ARBA00022643"/>
    </source>
</evidence>
<dbReference type="Gene3D" id="3.20.20.70">
    <property type="entry name" value="Aldolase class I"/>
    <property type="match status" value="1"/>
</dbReference>
<comment type="caution">
    <text evidence="7">The sequence shown here is derived from an EMBL/GenBank/DDBJ whole genome shotgun (WGS) entry which is preliminary data.</text>
</comment>
<name>F5R7Y3_METUF</name>
<dbReference type="GO" id="GO:0003959">
    <property type="term" value="F:NADPH dehydrogenase activity"/>
    <property type="evidence" value="ECO:0007669"/>
    <property type="project" value="InterPro"/>
</dbReference>
<evidence type="ECO:0000313" key="7">
    <source>
        <dbReference type="EMBL" id="EGK73136.1"/>
    </source>
</evidence>
<dbReference type="EMBL" id="AFHG01000029">
    <property type="protein sequence ID" value="EGK73136.1"/>
    <property type="molecule type" value="Genomic_DNA"/>
</dbReference>
<dbReference type="STRING" id="1000565.METUNv1_00307"/>
<feature type="domain" description="NADH:flavin oxidoreductase/NADH oxidase N-terminal" evidence="6">
    <location>
        <begin position="5"/>
        <end position="339"/>
    </location>
</feature>
<dbReference type="GO" id="GO:0050661">
    <property type="term" value="F:NADP binding"/>
    <property type="evidence" value="ECO:0007669"/>
    <property type="project" value="InterPro"/>
</dbReference>
<dbReference type="eggNOG" id="COG1902">
    <property type="taxonomic scope" value="Bacteria"/>
</dbReference>
<proteinExistence type="predicted"/>
<evidence type="ECO:0000256" key="4">
    <source>
        <dbReference type="ARBA" id="ARBA00022857"/>
    </source>
</evidence>
<dbReference type="CDD" id="cd02932">
    <property type="entry name" value="OYE_YqiM_FMN"/>
    <property type="match status" value="1"/>
</dbReference>
<dbReference type="GO" id="GO:0010181">
    <property type="term" value="F:FMN binding"/>
    <property type="evidence" value="ECO:0007669"/>
    <property type="project" value="InterPro"/>
</dbReference>
<organism evidence="7 8">
    <name type="scientific">Methyloversatilis universalis (strain ATCC BAA-1314 / DSM 25237 / JCM 13912 / CCUG 52030 / FAM5)</name>
    <dbReference type="NCBI Taxonomy" id="1000565"/>
    <lineage>
        <taxon>Bacteria</taxon>
        <taxon>Pseudomonadati</taxon>
        <taxon>Pseudomonadota</taxon>
        <taxon>Betaproteobacteria</taxon>
        <taxon>Nitrosomonadales</taxon>
        <taxon>Sterolibacteriaceae</taxon>
        <taxon>Methyloversatilis</taxon>
    </lineage>
</organism>
<dbReference type="InterPro" id="IPR001155">
    <property type="entry name" value="OxRdtase_FMN_N"/>
</dbReference>
<dbReference type="InterPro" id="IPR044152">
    <property type="entry name" value="YqjM-like"/>
</dbReference>